<comment type="similarity">
    <text evidence="11 12">Belongs to the class I-like SAM-binding methyltransferase superfamily. rRNA adenine N(6)-methyltransferase family.</text>
</comment>
<dbReference type="FunFam" id="3.40.50.150:FF:000109">
    <property type="entry name" value="rRNA adenine N(6)-methyltransferase"/>
    <property type="match status" value="1"/>
</dbReference>
<organism evidence="14 15">
    <name type="scientific">Caenorhabditis angaria</name>
    <dbReference type="NCBI Taxonomy" id="860376"/>
    <lineage>
        <taxon>Eukaryota</taxon>
        <taxon>Metazoa</taxon>
        <taxon>Ecdysozoa</taxon>
        <taxon>Nematoda</taxon>
        <taxon>Chromadorea</taxon>
        <taxon>Rhabditida</taxon>
        <taxon>Rhabditina</taxon>
        <taxon>Rhabditomorpha</taxon>
        <taxon>Rhabditoidea</taxon>
        <taxon>Rhabditidae</taxon>
        <taxon>Peloderinae</taxon>
        <taxon>Caenorhabditis</taxon>
    </lineage>
</organism>
<dbReference type="PANTHER" id="PTHR11727">
    <property type="entry name" value="DIMETHYLADENOSINE TRANSFERASE"/>
    <property type="match status" value="1"/>
</dbReference>
<keyword evidence="7" id="KW-0809">Transit peptide</keyword>
<dbReference type="InterPro" id="IPR011530">
    <property type="entry name" value="rRNA_adenine_dimethylase"/>
</dbReference>
<evidence type="ECO:0000256" key="8">
    <source>
        <dbReference type="ARBA" id="ARBA00023015"/>
    </source>
</evidence>
<feature type="binding site" evidence="11">
    <location>
        <position position="34"/>
    </location>
    <ligand>
        <name>S-adenosyl-L-methionine</name>
        <dbReference type="ChEBI" id="CHEBI:59789"/>
    </ligand>
</feature>
<evidence type="ECO:0000313" key="15">
    <source>
        <dbReference type="Proteomes" id="UP001152747"/>
    </source>
</evidence>
<dbReference type="SMART" id="SM00650">
    <property type="entry name" value="rADc"/>
    <property type="match status" value="1"/>
</dbReference>
<reference evidence="14" key="1">
    <citation type="submission" date="2022-11" db="EMBL/GenBank/DDBJ databases">
        <authorList>
            <person name="Kikuchi T."/>
        </authorList>
    </citation>
    <scope>NUCLEOTIDE SEQUENCE</scope>
    <source>
        <strain evidence="14">PS1010</strain>
    </source>
</reference>
<name>A0A9P1MSI2_9PELO</name>
<feature type="binding site" evidence="11">
    <location>
        <position position="36"/>
    </location>
    <ligand>
        <name>S-adenosyl-L-methionine</name>
        <dbReference type="ChEBI" id="CHEBI:59789"/>
    </ligand>
</feature>
<dbReference type="FunFam" id="1.10.8.100:FF:000006">
    <property type="entry name" value="rRNA adenine N(6)-methyltransferase"/>
    <property type="match status" value="1"/>
</dbReference>
<dbReference type="InterPro" id="IPR029063">
    <property type="entry name" value="SAM-dependent_MTases_sf"/>
</dbReference>
<dbReference type="InterPro" id="IPR020598">
    <property type="entry name" value="rRNA_Ade_methylase_Trfase_N"/>
</dbReference>
<dbReference type="PANTHER" id="PTHR11727:SF17">
    <property type="entry name" value="DIMETHYLADENOSINE TRANSFERASE 1, MITOCHONDRIAL"/>
    <property type="match status" value="1"/>
</dbReference>
<keyword evidence="6 11" id="KW-0694">RNA-binding</keyword>
<comment type="subcellular location">
    <subcellularLocation>
        <location evidence="1">Mitochondrion</location>
    </subcellularLocation>
</comment>
<dbReference type="NCBIfam" id="TIGR00755">
    <property type="entry name" value="ksgA"/>
    <property type="match status" value="1"/>
</dbReference>
<evidence type="ECO:0000256" key="1">
    <source>
        <dbReference type="ARBA" id="ARBA00004173"/>
    </source>
</evidence>
<dbReference type="InterPro" id="IPR023165">
    <property type="entry name" value="rRNA_Ade_diMease-like_C"/>
</dbReference>
<keyword evidence="3 11" id="KW-0489">Methyltransferase</keyword>
<dbReference type="EC" id="2.1.1.-" evidence="12"/>
<accession>A0A9P1MSI2</accession>
<dbReference type="GO" id="GO:0034246">
    <property type="term" value="F:mitochondrial transcription factor activity"/>
    <property type="evidence" value="ECO:0007669"/>
    <property type="project" value="TreeGrafter"/>
</dbReference>
<dbReference type="PROSITE" id="PS51689">
    <property type="entry name" value="SAM_RNA_A_N6_MT"/>
    <property type="match status" value="1"/>
</dbReference>
<feature type="domain" description="Ribosomal RNA adenine methylase transferase N-terminal" evidence="13">
    <location>
        <begin position="41"/>
        <end position="238"/>
    </location>
</feature>
<proteinExistence type="inferred from homology"/>
<dbReference type="Pfam" id="PF00398">
    <property type="entry name" value="RrnaAD"/>
    <property type="match status" value="1"/>
</dbReference>
<evidence type="ECO:0000256" key="10">
    <source>
        <dbReference type="ARBA" id="ARBA00023163"/>
    </source>
</evidence>
<dbReference type="GO" id="GO:0000179">
    <property type="term" value="F:rRNA (adenine-N6,N6-)-dimethyltransferase activity"/>
    <property type="evidence" value="ECO:0007669"/>
    <property type="project" value="UniProtKB-UniRule"/>
</dbReference>
<protein>
    <recommendedName>
        <fullName evidence="12">rRNA adenine N(6)-methyltransferase</fullName>
        <ecNumber evidence="12">2.1.1.-</ecNumber>
    </recommendedName>
</protein>
<dbReference type="EMBL" id="CANHGI010000001">
    <property type="protein sequence ID" value="CAI5438094.1"/>
    <property type="molecule type" value="Genomic_DNA"/>
</dbReference>
<keyword evidence="4 11" id="KW-0808">Transferase</keyword>
<evidence type="ECO:0000256" key="6">
    <source>
        <dbReference type="ARBA" id="ARBA00022884"/>
    </source>
</evidence>
<keyword evidence="10" id="KW-0804">Transcription</keyword>
<dbReference type="SUPFAM" id="SSF53335">
    <property type="entry name" value="S-adenosyl-L-methionine-dependent methyltransferases"/>
    <property type="match status" value="1"/>
</dbReference>
<dbReference type="GO" id="GO:0006391">
    <property type="term" value="P:transcription initiation at mitochondrial promoter"/>
    <property type="evidence" value="ECO:0007669"/>
    <property type="project" value="TreeGrafter"/>
</dbReference>
<evidence type="ECO:0000256" key="4">
    <source>
        <dbReference type="ARBA" id="ARBA00022679"/>
    </source>
</evidence>
<sequence>MSTSPAISRLPPLPALRDFIHMYKLQAKKILSQNYLMDMNITRKIVRHAKVRENDWVVEIGPGPGGITRGILESGCGRLDVVEIDRRFIPPLEYVAEAAGEGRLNIHHENALKCDVGEFWQNEEHRPPSIPWKNANLPNMHIIGNLPFNIASPLVIKYLKAMSYRREIWKYGRVPLTLTFQLEVAKRICSPIACSTRSRISIMSQYISEPEIVFKIPGSCFVPSPDVDVGVVRFVPRKTPLIKAPFEIIEKMCRQVFHYRQKFMIKGLKTLYPKELEMELSHELLKSCRIDPTMTSISLGIEQFADLSEGYYEQCKRIPGLFHYDYTRPKITIENLSQKPMPEMIEFLDEKEQENNVEAEKWSLKDFTVS</sequence>
<keyword evidence="5 11" id="KW-0949">S-adenosyl-L-methionine</keyword>
<evidence type="ECO:0000256" key="9">
    <source>
        <dbReference type="ARBA" id="ARBA00023128"/>
    </source>
</evidence>
<dbReference type="GO" id="GO:0003723">
    <property type="term" value="F:RNA binding"/>
    <property type="evidence" value="ECO:0007669"/>
    <property type="project" value="UniProtKB-UniRule"/>
</dbReference>
<feature type="binding site" evidence="11">
    <location>
        <position position="61"/>
    </location>
    <ligand>
        <name>S-adenosyl-L-methionine</name>
        <dbReference type="ChEBI" id="CHEBI:59789"/>
    </ligand>
</feature>
<evidence type="ECO:0000256" key="11">
    <source>
        <dbReference type="PROSITE-ProRule" id="PRU01026"/>
    </source>
</evidence>
<comment type="caution">
    <text evidence="14">The sequence shown here is derived from an EMBL/GenBank/DDBJ whole genome shotgun (WGS) entry which is preliminary data.</text>
</comment>
<comment type="caution">
    <text evidence="11">Lacks conserved residue(s) required for the propagation of feature annotation.</text>
</comment>
<evidence type="ECO:0000313" key="14">
    <source>
        <dbReference type="EMBL" id="CAI5438094.1"/>
    </source>
</evidence>
<keyword evidence="2 12" id="KW-0698">rRNA processing</keyword>
<feature type="binding site" evidence="11">
    <location>
        <position position="145"/>
    </location>
    <ligand>
        <name>S-adenosyl-L-methionine</name>
        <dbReference type="ChEBI" id="CHEBI:59789"/>
    </ligand>
</feature>
<evidence type="ECO:0000259" key="13">
    <source>
        <dbReference type="SMART" id="SM00650"/>
    </source>
</evidence>
<dbReference type="Gene3D" id="1.10.8.100">
    <property type="entry name" value="Ribosomal RNA adenine dimethylase-like, domain 2"/>
    <property type="match status" value="1"/>
</dbReference>
<evidence type="ECO:0000256" key="2">
    <source>
        <dbReference type="ARBA" id="ARBA00022552"/>
    </source>
</evidence>
<evidence type="ECO:0000256" key="3">
    <source>
        <dbReference type="ARBA" id="ARBA00022603"/>
    </source>
</evidence>
<gene>
    <name evidence="14" type="ORF">CAMP_LOCUS731</name>
</gene>
<dbReference type="GO" id="GO:0005759">
    <property type="term" value="C:mitochondrial matrix"/>
    <property type="evidence" value="ECO:0007669"/>
    <property type="project" value="TreeGrafter"/>
</dbReference>
<dbReference type="InterPro" id="IPR001737">
    <property type="entry name" value="KsgA/Erm"/>
</dbReference>
<keyword evidence="15" id="KW-1185">Reference proteome</keyword>
<evidence type="ECO:0000256" key="12">
    <source>
        <dbReference type="RuleBase" id="RU362106"/>
    </source>
</evidence>
<evidence type="ECO:0000256" key="7">
    <source>
        <dbReference type="ARBA" id="ARBA00022946"/>
    </source>
</evidence>
<evidence type="ECO:0000256" key="5">
    <source>
        <dbReference type="ARBA" id="ARBA00022691"/>
    </source>
</evidence>
<keyword evidence="8" id="KW-0805">Transcription regulation</keyword>
<keyword evidence="9" id="KW-0496">Mitochondrion</keyword>
<dbReference type="AlphaFoldDB" id="A0A9P1MSI2"/>
<dbReference type="OrthoDB" id="16079at2759"/>
<dbReference type="InterPro" id="IPR020596">
    <property type="entry name" value="rRNA_Ade_Mease_Trfase_CS"/>
</dbReference>
<dbReference type="CDD" id="cd02440">
    <property type="entry name" value="AdoMet_MTases"/>
    <property type="match status" value="1"/>
</dbReference>
<dbReference type="PROSITE" id="PS01131">
    <property type="entry name" value="RRNA_A_DIMETH"/>
    <property type="match status" value="1"/>
</dbReference>
<feature type="binding site" evidence="11">
    <location>
        <position position="83"/>
    </location>
    <ligand>
        <name>S-adenosyl-L-methionine</name>
        <dbReference type="ChEBI" id="CHEBI:59789"/>
    </ligand>
</feature>
<dbReference type="Gene3D" id="3.40.50.150">
    <property type="entry name" value="Vaccinia Virus protein VP39"/>
    <property type="match status" value="1"/>
</dbReference>
<dbReference type="Proteomes" id="UP001152747">
    <property type="component" value="Unassembled WGS sequence"/>
</dbReference>